<keyword evidence="3" id="KW-1185">Reference proteome</keyword>
<accession>A0A3G8F340</accession>
<dbReference type="KEGG" id="vg:55008271"/>
<dbReference type="Proteomes" id="UP000270437">
    <property type="component" value="Segment"/>
</dbReference>
<sequence length="33" mass="3497">MTDLRGSKYVIWGVIAASAALWALIGFGVSMVL</sequence>
<keyword evidence="1" id="KW-0812">Transmembrane</keyword>
<proteinExistence type="predicted"/>
<reference evidence="3" key="1">
    <citation type="submission" date="2018-11" db="EMBL/GenBank/DDBJ databases">
        <authorList>
            <person name="Olsen N.S."/>
            <person name="Kot W."/>
            <person name="Hansen L.H."/>
        </authorList>
    </citation>
    <scope>NUCLEOTIDE SEQUENCE [LARGE SCALE GENOMIC DNA]</scope>
</reference>
<evidence type="ECO:0000313" key="3">
    <source>
        <dbReference type="Proteomes" id="UP000270437"/>
    </source>
</evidence>
<dbReference type="EMBL" id="MK125141">
    <property type="protein sequence ID" value="AZF88773.1"/>
    <property type="molecule type" value="Genomic_DNA"/>
</dbReference>
<evidence type="ECO:0000313" key="2">
    <source>
        <dbReference type="EMBL" id="AZF88773.1"/>
    </source>
</evidence>
<dbReference type="RefSeq" id="YP_009816958.1">
    <property type="nucleotide sequence ID" value="NC_048113.1"/>
</dbReference>
<dbReference type="GeneID" id="55008271"/>
<feature type="transmembrane region" description="Helical" evidence="1">
    <location>
        <begin position="9"/>
        <end position="32"/>
    </location>
</feature>
<keyword evidence="1" id="KW-1133">Transmembrane helix</keyword>
<evidence type="ECO:0000256" key="1">
    <source>
        <dbReference type="SAM" id="Phobius"/>
    </source>
</evidence>
<protein>
    <submittedName>
        <fullName evidence="2">Uncharacterized protein</fullName>
    </submittedName>
</protein>
<keyword evidence="1" id="KW-0472">Membrane</keyword>
<name>A0A3G8F340_9CAUD</name>
<organism evidence="2 3">
    <name type="scientific">Salmonella phage Lumpael</name>
    <dbReference type="NCBI Taxonomy" id="2488859"/>
    <lineage>
        <taxon>Viruses</taxon>
        <taxon>Duplodnaviria</taxon>
        <taxon>Heunggongvirae</taxon>
        <taxon>Uroviricota</taxon>
        <taxon>Caudoviricetes</taxon>
        <taxon>Murrayvirus</taxon>
        <taxon>Murrayvirus lumpael</taxon>
    </lineage>
</organism>